<dbReference type="InterPro" id="IPR003959">
    <property type="entry name" value="ATPase_AAA_core"/>
</dbReference>
<dbReference type="SUPFAM" id="SSF52540">
    <property type="entry name" value="P-loop containing nucleoside triphosphate hydrolases"/>
    <property type="match status" value="1"/>
</dbReference>
<feature type="domain" description="SMC hinge" evidence="3">
    <location>
        <begin position="459"/>
        <end position="574"/>
    </location>
</feature>
<dbReference type="InterPro" id="IPR024704">
    <property type="entry name" value="SMC"/>
</dbReference>
<keyword evidence="5" id="KW-1185">Reference proteome</keyword>
<dbReference type="PANTHER" id="PTHR43977">
    <property type="entry name" value="STRUCTURAL MAINTENANCE OF CHROMOSOMES PROTEIN 3"/>
    <property type="match status" value="1"/>
</dbReference>
<dbReference type="KEGG" id="tbl:TBLA_0C02740"/>
<dbReference type="OMA" id="GQKTVCA"/>
<dbReference type="Gene3D" id="3.40.50.300">
    <property type="entry name" value="P-loop containing nucleotide triphosphate hydrolases"/>
    <property type="match status" value="2"/>
</dbReference>
<dbReference type="OrthoDB" id="431497at2759"/>
<dbReference type="STRING" id="1071380.I2H130"/>
<dbReference type="GO" id="GO:0005524">
    <property type="term" value="F:ATP binding"/>
    <property type="evidence" value="ECO:0007669"/>
    <property type="project" value="InterPro"/>
</dbReference>
<keyword evidence="1 2" id="KW-0175">Coiled coil</keyword>
<sequence>MSASVEVIFDNNDEQMSLPTGVKPKPNNEVSIRRTIGLKKDDYQINDRNITRGDMIRMLESVGFSMSNPYNIVPQGKIIALTNAKDKERLLLLEEVVGAKSFENKLQASLLKMDETEQKRFQINKEMKELENKLNEMEQEKIELEKYNNLEKNKKVIQFNLYDRELNDIINQIEKLDIEYNSILISSEKYLQELDKRELIIEQLKMKLNHIEDELKIKNQSEFEELNNTKDAISQKITNYQIKIKEFENKIKTNKSQLKINNQNLKLLDELINEKQLELNEIKPQYEELNNVNQDLKFEINKLKDQEKILIIKNNKYSQFANIEERNEWIQEEINNLNLNLTTLNNTCKGLEDEEMDLTREFDEINQKIQDLNTSINESTITIDEIEHEIKDLNEMYTKEIDKRKELWREENKLDTVLETNLDSINRIERSINENIDYSLSQGISNVKEIVNKLNIPETSIYGTLGELIKVSEKYKRCVEIIAGNSLFNIIVDTDETASQIMNELIRMQNGRVTFIPLNRIENGVNINYPSNEESNCTALIKKIKYDKKFEKVIRNVFGKTIVVKDLQLGNRLCKEFKLQAITLDGDRIDSKGVVSGGYFNINRRSRLDNLKELQRSRNVYKNTMKELAQIKDEISQIDDEIDKINAEIREVSGKRERVMIKNEDGRLKLNQSKTQLYNLEETMVNVKNKREQMEKNVLLNEAKLKEYELEMNKEFVNGNDGELGDGDDELRDISLQLKSKEEKMLQQNESLMALQIQMDELKAELESKLIRQRDEVELKILQCDNEGMEEELKNLQYQEMDETKAMETIENDIDKMYKDLKELKERKGKENEVLNKANSQQMLLVETLEKYKQDVEKIMIKRSTLNKRKVEVETQIREVGLISEDALTKYTDIQSEELVEQLNDCNDQMKEFSNVNKRALENFKKFHGKREELMGRSHELEESEESIKELIDNLKEQKVNAVERTFNQVSENFSDIFEQLVPRGTGELVIGRQGQEYSGVSIQVSFNSKNDEQLQIEQLSGGQKTVCAIALILAIQQVDPAPFYLFDEIDAALDKEYRKSVSQVIKRLSQNGTQFILTTFRSDMIEIADMIYMVKYHNKVSSVYETNKTIAMNFVKGK</sequence>
<evidence type="ECO:0000313" key="5">
    <source>
        <dbReference type="Proteomes" id="UP000002866"/>
    </source>
</evidence>
<dbReference type="InterPro" id="IPR027417">
    <property type="entry name" value="P-loop_NTPase"/>
</dbReference>
<dbReference type="GO" id="GO:0005634">
    <property type="term" value="C:nucleus"/>
    <property type="evidence" value="ECO:0007669"/>
    <property type="project" value="EnsemblFungi"/>
</dbReference>
<dbReference type="Gene3D" id="3.30.70.1620">
    <property type="match status" value="1"/>
</dbReference>
<dbReference type="GO" id="GO:1990414">
    <property type="term" value="P:replication-born double-strand break repair via sister chromatid exchange"/>
    <property type="evidence" value="ECO:0007669"/>
    <property type="project" value="EnsemblFungi"/>
</dbReference>
<dbReference type="GeneID" id="14495062"/>
<proteinExistence type="predicted"/>
<dbReference type="InterPro" id="IPR036277">
    <property type="entry name" value="SMC_hinge_sf"/>
</dbReference>
<feature type="coiled-coil region" evidence="2">
    <location>
        <begin position="611"/>
        <end position="711"/>
    </location>
</feature>
<dbReference type="GO" id="GO:0007131">
    <property type="term" value="P:reciprocal meiotic recombination"/>
    <property type="evidence" value="ECO:0007669"/>
    <property type="project" value="EnsemblFungi"/>
</dbReference>
<dbReference type="InParanoid" id="I2H130"/>
<accession>I2H130</accession>
<dbReference type="SUPFAM" id="SSF75553">
    <property type="entry name" value="Smc hinge domain"/>
    <property type="match status" value="1"/>
</dbReference>
<evidence type="ECO:0000313" key="4">
    <source>
        <dbReference type="EMBL" id="CCH60082.1"/>
    </source>
</evidence>
<evidence type="ECO:0000256" key="1">
    <source>
        <dbReference type="ARBA" id="ARBA00023054"/>
    </source>
</evidence>
<dbReference type="RefSeq" id="XP_004179601.1">
    <property type="nucleotide sequence ID" value="XM_004179553.1"/>
</dbReference>
<dbReference type="AlphaFoldDB" id="I2H130"/>
<dbReference type="HOGENOM" id="CLU_001042_5_0_1"/>
<feature type="coiled-coil region" evidence="2">
    <location>
        <begin position="286"/>
        <end position="403"/>
    </location>
</feature>
<dbReference type="FunCoup" id="I2H130">
    <property type="interactions" value="1376"/>
</dbReference>
<dbReference type="GO" id="GO:0030892">
    <property type="term" value="C:mitotic cohesin complex"/>
    <property type="evidence" value="ECO:0007669"/>
    <property type="project" value="EnsemblFungi"/>
</dbReference>
<gene>
    <name evidence="4" type="primary">TBLA0C02740</name>
    <name evidence="4" type="ORF">TBLA_0C02740</name>
</gene>
<dbReference type="Gene3D" id="1.20.1060.20">
    <property type="match status" value="1"/>
</dbReference>
<dbReference type="Pfam" id="PF06470">
    <property type="entry name" value="SMC_hinge"/>
    <property type="match status" value="1"/>
</dbReference>
<evidence type="ECO:0000256" key="2">
    <source>
        <dbReference type="SAM" id="Coils"/>
    </source>
</evidence>
<feature type="coiled-coil region" evidence="2">
    <location>
        <begin position="738"/>
        <end position="869"/>
    </location>
</feature>
<dbReference type="GO" id="GO:0007130">
    <property type="term" value="P:synaptonemal complex assembly"/>
    <property type="evidence" value="ECO:0007669"/>
    <property type="project" value="EnsemblFungi"/>
</dbReference>
<dbReference type="eggNOG" id="KOG0964">
    <property type="taxonomic scope" value="Eukaryota"/>
</dbReference>
<dbReference type="Pfam" id="PF13304">
    <property type="entry name" value="AAA_21"/>
    <property type="match status" value="1"/>
</dbReference>
<dbReference type="SMART" id="SM00968">
    <property type="entry name" value="SMC_hinge"/>
    <property type="match status" value="1"/>
</dbReference>
<dbReference type="Proteomes" id="UP000002866">
    <property type="component" value="Chromosome 3"/>
</dbReference>
<name>I2H130_HENB6</name>
<organism evidence="4 5">
    <name type="scientific">Henningerozyma blattae (strain ATCC 34711 / CBS 6284 / DSM 70876 / NBRC 10599 / NRRL Y-10934 / UCD 77-7)</name>
    <name type="common">Yeast</name>
    <name type="synonym">Tetrapisispora blattae</name>
    <dbReference type="NCBI Taxonomy" id="1071380"/>
    <lineage>
        <taxon>Eukaryota</taxon>
        <taxon>Fungi</taxon>
        <taxon>Dikarya</taxon>
        <taxon>Ascomycota</taxon>
        <taxon>Saccharomycotina</taxon>
        <taxon>Saccharomycetes</taxon>
        <taxon>Saccharomycetales</taxon>
        <taxon>Saccharomycetaceae</taxon>
        <taxon>Henningerozyma</taxon>
    </lineage>
</organism>
<dbReference type="Gene3D" id="1.20.5.340">
    <property type="match status" value="1"/>
</dbReference>
<feature type="coiled-coil region" evidence="2">
    <location>
        <begin position="896"/>
        <end position="965"/>
    </location>
</feature>
<dbReference type="GO" id="GO:0051177">
    <property type="term" value="P:meiotic sister chromatid cohesion"/>
    <property type="evidence" value="ECO:0007669"/>
    <property type="project" value="EnsemblFungi"/>
</dbReference>
<dbReference type="PIRSF" id="PIRSF005719">
    <property type="entry name" value="SMC"/>
    <property type="match status" value="1"/>
</dbReference>
<dbReference type="InterPro" id="IPR010935">
    <property type="entry name" value="SMC_hinge"/>
</dbReference>
<evidence type="ECO:0000259" key="3">
    <source>
        <dbReference type="SMART" id="SM00968"/>
    </source>
</evidence>
<feature type="coiled-coil region" evidence="2">
    <location>
        <begin position="99"/>
        <end position="257"/>
    </location>
</feature>
<dbReference type="GO" id="GO:0016887">
    <property type="term" value="F:ATP hydrolysis activity"/>
    <property type="evidence" value="ECO:0007669"/>
    <property type="project" value="EnsemblFungi"/>
</dbReference>
<dbReference type="GO" id="GO:0019901">
    <property type="term" value="F:protein kinase binding"/>
    <property type="evidence" value="ECO:0007669"/>
    <property type="project" value="EnsemblFungi"/>
</dbReference>
<dbReference type="GO" id="GO:0007064">
    <property type="term" value="P:mitotic sister chromatid cohesion"/>
    <property type="evidence" value="ECO:0007669"/>
    <property type="project" value="EnsemblFungi"/>
</dbReference>
<reference evidence="4 5" key="1">
    <citation type="journal article" date="2011" name="Proc. Natl. Acad. Sci. U.S.A.">
        <title>Evolutionary erosion of yeast sex chromosomes by mating-type switching accidents.</title>
        <authorList>
            <person name="Gordon J.L."/>
            <person name="Armisen D."/>
            <person name="Proux-Wera E."/>
            <person name="Oheigeartaigh S.S."/>
            <person name="Byrne K.P."/>
            <person name="Wolfe K.H."/>
        </authorList>
    </citation>
    <scope>NUCLEOTIDE SEQUENCE [LARGE SCALE GENOMIC DNA]</scope>
    <source>
        <strain evidence="5">ATCC 34711 / CBS 6284 / DSM 70876 / NBRC 10599 / NRRL Y-10934 / UCD 77-7</strain>
    </source>
</reference>
<dbReference type="EMBL" id="HE806318">
    <property type="protein sequence ID" value="CCH60082.1"/>
    <property type="molecule type" value="Genomic_DNA"/>
</dbReference>
<dbReference type="GO" id="GO:0042802">
    <property type="term" value="F:identical protein binding"/>
    <property type="evidence" value="ECO:0007669"/>
    <property type="project" value="EnsemblFungi"/>
</dbReference>
<dbReference type="GO" id="GO:0000086">
    <property type="term" value="P:G2/M transition of mitotic cell cycle"/>
    <property type="evidence" value="ECO:0007669"/>
    <property type="project" value="EnsemblFungi"/>
</dbReference>
<protein>
    <recommendedName>
        <fullName evidence="3">SMC hinge domain-containing protein</fullName>
    </recommendedName>
</protein>